<name>R7TAE0_CAPTE</name>
<accession>R7TAE0</accession>
<protein>
    <recommendedName>
        <fullName evidence="8">Trafficking protein particle complex subunit 8</fullName>
    </recommendedName>
</protein>
<evidence type="ECO:0000259" key="1">
    <source>
        <dbReference type="Pfam" id="PF24542"/>
    </source>
</evidence>
<gene>
    <name evidence="5" type="ORF">CAPTEDRAFT_42150</name>
</gene>
<reference evidence="6" key="3">
    <citation type="submission" date="2015-06" db="UniProtKB">
        <authorList>
            <consortium name="EnsemblMetazoa"/>
        </authorList>
    </citation>
    <scope>IDENTIFICATION</scope>
</reference>
<dbReference type="Pfam" id="PF24546">
    <property type="entry name" value="Ig_TPPC8_3rd"/>
    <property type="match status" value="1"/>
</dbReference>
<dbReference type="EMBL" id="AMQN01014238">
    <property type="status" value="NOT_ANNOTATED_CDS"/>
    <property type="molecule type" value="Genomic_DNA"/>
</dbReference>
<sequence length="1433" mass="158221">MANCKKTPHDFIQDVFSPRVAVFCSHDADVVCKKNDLSFVQLIQPFCRLNSEVHIRDPGNISHTVRNLRVIVQDMNSLPPQPTLAKKQLNDVVANSLPAGSTTAAGQDTGIPGVSNVVSVGNYDLQLSTSTPWYEAYREKFLQIMYPSDHEFTGHLLACILCIFVVSSNHPEPMEQFGWLTGQQHQQQHQQPHKLPKWFCPNVLRYYVLVHDVIDGQESKAESVFQKMKSTYDHNACHLLQINSQRPTPNGVAAGDVVLPNPWSQFIVNPHKNVDTLQDAVNFPCHVAEGPTPVDSALEVTEDDEDSGAVLDHPLATDDSPVDNTITPCDSQNNIKKSGSVSSLDVTSTCGSGGQHGGCLSLSDHDRLRIFVHEFVVRGLIPWTERTLRTLNDQVITRLKGIQRSIFGATKKWFGGGKPAAQISYSERTNVVYTSEAPEMQMRRLADLAFTFQLYEMAYQTYCAAKKDFNNDHAWLQYAAALEMASLSVFMQISSNQRQYPHHNMESAISTYLTNCKAPQYATRATLLNTEALKSKGLYAEAAMQLIKMTSEDSDLRSALLLEQAAHCFLKMHVPMVRKYAFHMILAGHRFSKACQRRHALRAYAQALQVYKGKSWALAEDHIHFTLGRQSFNLRHLENAASSFKHLLTIQSQQTPAQQAAFLREYLFVFKSSSNDSSALTWSELPQLPLPVIDGNDCKIRYGPLSPDALSASGCLHADETAEESAKWRKLEELLLVRIQGSVPVRFTASVPCRTSQSSNSASPCCVIGEPIHVEVALVNPLKIPLVLTDISLLWRFLPTDTQENRTNETPDAAQNASELIETSSTPELILESLSTKKLRLMITPRHTGELHITGVAYHLGPGSPATTPIASSPSGPLDGEATASAFLQSIAVRGKVNLEVQGPRLNQTKEEITGKIYGLDRRLDLVIISHMPLLQVELDNVPSQMLCGQVQRLSLTLKNCGHLPLHNVHLACTEPRSIAFGDPSHVHEELSFLGPYLSHGSCASEDETVATPLDFVRRVPMQPLAPGESCSIPLWIRAPTDASSSMHCIDLLFYYESTNNQQKLKYRVLRQSLCMAVRPSLGLRACASSSCIPTSASSRSLLLSLEVENLSNDASVSDFSVSQVSCAASPWSLQHINSLSEIKVSSAETSLLCLKAEPTEDVQDYSDVHFTDQKIASRLVPCRDFLRHDQSDLGSFCDVDPQPVMTASMLATAEGLNVAKVPPYHHLSTAVDLDLELVVLWKGVKDGLEVRGQHHLSLKKLDALVSCPVSHELPPVQIIPKRDADLLSPLPPSIATRLASLTLKHPHRVKHDFRAKRLCQVRVNLELGNCCEQELKILVKVVKTSNNDDDNDDIPSSLPLSTFSWFGHLKTQLSLPAKSSHSLQMSACFCRPGIYDLSSLSVLVTPSIQPDGVPPVEEIAQQITSPSVIEIS</sequence>
<evidence type="ECO:0000259" key="4">
    <source>
        <dbReference type="Pfam" id="PF24546"/>
    </source>
</evidence>
<dbReference type="Pfam" id="PF12739">
    <property type="entry name" value="TRAPPC-Trs85"/>
    <property type="match status" value="1"/>
</dbReference>
<dbReference type="Proteomes" id="UP000014760">
    <property type="component" value="Unassembled WGS sequence"/>
</dbReference>
<feature type="domain" description="TPPC8 first Ig-like" evidence="3">
    <location>
        <begin position="721"/>
        <end position="947"/>
    </location>
</feature>
<dbReference type="Pfam" id="PF24544">
    <property type="entry name" value="Ig_TPPC8_2nd"/>
    <property type="match status" value="1"/>
</dbReference>
<dbReference type="OMA" id="GHTISMW"/>
<evidence type="ECO:0000259" key="2">
    <source>
        <dbReference type="Pfam" id="PF24544"/>
    </source>
</evidence>
<dbReference type="HOGENOM" id="CLU_004823_2_0_1"/>
<reference evidence="7" key="1">
    <citation type="submission" date="2012-12" db="EMBL/GenBank/DDBJ databases">
        <authorList>
            <person name="Hellsten U."/>
            <person name="Grimwood J."/>
            <person name="Chapman J.A."/>
            <person name="Shapiro H."/>
            <person name="Aerts A."/>
            <person name="Otillar R.P."/>
            <person name="Terry A.Y."/>
            <person name="Boore J.L."/>
            <person name="Simakov O."/>
            <person name="Marletaz F."/>
            <person name="Cho S.-J."/>
            <person name="Edsinger-Gonzales E."/>
            <person name="Havlak P."/>
            <person name="Kuo D.-H."/>
            <person name="Larsson T."/>
            <person name="Lv J."/>
            <person name="Arendt D."/>
            <person name="Savage R."/>
            <person name="Osoegawa K."/>
            <person name="de Jong P."/>
            <person name="Lindberg D.R."/>
            <person name="Seaver E.C."/>
            <person name="Weisblat D.A."/>
            <person name="Putnam N.H."/>
            <person name="Grigoriev I.V."/>
            <person name="Rokhsar D.S."/>
        </authorList>
    </citation>
    <scope>NUCLEOTIDE SEQUENCE</scope>
    <source>
        <strain evidence="7">I ESC-2004</strain>
    </source>
</reference>
<feature type="domain" description="TPPC8 third Ig-like" evidence="4">
    <location>
        <begin position="1074"/>
        <end position="1258"/>
    </location>
</feature>
<dbReference type="STRING" id="283909.R7TAE0"/>
<reference evidence="5 7" key="2">
    <citation type="journal article" date="2013" name="Nature">
        <title>Insights into bilaterian evolution from three spiralian genomes.</title>
        <authorList>
            <person name="Simakov O."/>
            <person name="Marletaz F."/>
            <person name="Cho S.J."/>
            <person name="Edsinger-Gonzales E."/>
            <person name="Havlak P."/>
            <person name="Hellsten U."/>
            <person name="Kuo D.H."/>
            <person name="Larsson T."/>
            <person name="Lv J."/>
            <person name="Arendt D."/>
            <person name="Savage R."/>
            <person name="Osoegawa K."/>
            <person name="de Jong P."/>
            <person name="Grimwood J."/>
            <person name="Chapman J.A."/>
            <person name="Shapiro H."/>
            <person name="Aerts A."/>
            <person name="Otillar R.P."/>
            <person name="Terry A.Y."/>
            <person name="Boore J.L."/>
            <person name="Grigoriev I.V."/>
            <person name="Lindberg D.R."/>
            <person name="Seaver E.C."/>
            <person name="Weisblat D.A."/>
            <person name="Putnam N.H."/>
            <person name="Rokhsar D.S."/>
        </authorList>
    </citation>
    <scope>NUCLEOTIDE SEQUENCE</scope>
    <source>
        <strain evidence="5 7">I ESC-2004</strain>
    </source>
</reference>
<dbReference type="PANTHER" id="PTHR12975">
    <property type="entry name" value="TRANSPORT PROTEIN TRAPP"/>
    <property type="match status" value="1"/>
</dbReference>
<proteinExistence type="predicted"/>
<feature type="domain" description="TPPC8 second Ig-like" evidence="2">
    <location>
        <begin position="948"/>
        <end position="1070"/>
    </location>
</feature>
<evidence type="ECO:0000313" key="5">
    <source>
        <dbReference type="EMBL" id="ELT90674.1"/>
    </source>
</evidence>
<feature type="domain" description="TPPC8 C-terminal Ig-like" evidence="1">
    <location>
        <begin position="1300"/>
        <end position="1406"/>
    </location>
</feature>
<dbReference type="Pfam" id="PF24542">
    <property type="entry name" value="Ig_TPPC8_C"/>
    <property type="match status" value="1"/>
</dbReference>
<dbReference type="InterPro" id="IPR058538">
    <property type="entry name" value="Ig_TPPC8_2nd"/>
</dbReference>
<dbReference type="OrthoDB" id="203724at2759"/>
<evidence type="ECO:0008006" key="8">
    <source>
        <dbReference type="Google" id="ProtNLM"/>
    </source>
</evidence>
<evidence type="ECO:0000313" key="6">
    <source>
        <dbReference type="EnsemblMetazoa" id="CapteP42150"/>
    </source>
</evidence>
<dbReference type="InterPro" id="IPR024420">
    <property type="entry name" value="TRAPP_III_complex_Trs85"/>
</dbReference>
<dbReference type="FunCoup" id="R7TAE0">
    <property type="interactions" value="2050"/>
</dbReference>
<dbReference type="InterPro" id="IPR057651">
    <property type="entry name" value="Ig_TPPC8_C"/>
</dbReference>
<dbReference type="EMBL" id="KB310824">
    <property type="protein sequence ID" value="ELT90674.1"/>
    <property type="molecule type" value="Genomic_DNA"/>
</dbReference>
<keyword evidence="7" id="KW-1185">Reference proteome</keyword>
<dbReference type="InterPro" id="IPR058541">
    <property type="entry name" value="Ig_TPPC8_1st"/>
</dbReference>
<dbReference type="PANTHER" id="PTHR12975:SF6">
    <property type="entry name" value="TRAFFICKING PROTEIN PARTICLE COMPLEX SUBUNIT 8"/>
    <property type="match status" value="1"/>
</dbReference>
<evidence type="ECO:0000259" key="3">
    <source>
        <dbReference type="Pfam" id="PF24545"/>
    </source>
</evidence>
<evidence type="ECO:0000313" key="7">
    <source>
        <dbReference type="Proteomes" id="UP000014760"/>
    </source>
</evidence>
<organism evidence="5">
    <name type="scientific">Capitella teleta</name>
    <name type="common">Polychaete worm</name>
    <dbReference type="NCBI Taxonomy" id="283909"/>
    <lineage>
        <taxon>Eukaryota</taxon>
        <taxon>Metazoa</taxon>
        <taxon>Spiralia</taxon>
        <taxon>Lophotrochozoa</taxon>
        <taxon>Annelida</taxon>
        <taxon>Polychaeta</taxon>
        <taxon>Sedentaria</taxon>
        <taxon>Scolecida</taxon>
        <taxon>Capitellidae</taxon>
        <taxon>Capitella</taxon>
    </lineage>
</organism>
<dbReference type="InterPro" id="IPR058540">
    <property type="entry name" value="Ig_TPPC8_3rd"/>
</dbReference>
<feature type="non-terminal residue" evidence="5">
    <location>
        <position position="1433"/>
    </location>
</feature>
<dbReference type="GO" id="GO:1990072">
    <property type="term" value="C:TRAPPIII protein complex"/>
    <property type="evidence" value="ECO:0007669"/>
    <property type="project" value="TreeGrafter"/>
</dbReference>
<dbReference type="EnsemblMetazoa" id="CapteT42150">
    <property type="protein sequence ID" value="CapteP42150"/>
    <property type="gene ID" value="CapteG42150"/>
</dbReference>
<dbReference type="Pfam" id="PF24545">
    <property type="entry name" value="Ig_TPPC8_1st"/>
    <property type="match status" value="1"/>
</dbReference>